<sequence>MTARKATSSITLIVIILFSWLGYFSQPVASPRLLIGLALGTICLLIALVLVLKTTPMTQTASTATRAKSPVFLGTLGLNVLFLVLLFIPAFSTQTYSDLTYLLIFLGLLISCWLNIRHQA</sequence>
<dbReference type="EMBL" id="JBHTOP010000022">
    <property type="protein sequence ID" value="MFD1671863.1"/>
    <property type="molecule type" value="Genomic_DNA"/>
</dbReference>
<proteinExistence type="predicted"/>
<accession>A0ABW4J7D6</accession>
<feature type="transmembrane region" description="Helical" evidence="1">
    <location>
        <begin position="32"/>
        <end position="52"/>
    </location>
</feature>
<protein>
    <submittedName>
        <fullName evidence="2">Uncharacterized protein</fullName>
    </submittedName>
</protein>
<feature type="transmembrane region" description="Helical" evidence="1">
    <location>
        <begin position="72"/>
        <end position="93"/>
    </location>
</feature>
<gene>
    <name evidence="2" type="ORF">ACFQ5M_07145</name>
</gene>
<keyword evidence="3" id="KW-1185">Reference proteome</keyword>
<dbReference type="RefSeq" id="WP_125714441.1">
    <property type="nucleotide sequence ID" value="NZ_JBHTOP010000022.1"/>
</dbReference>
<dbReference type="Proteomes" id="UP001597267">
    <property type="component" value="Unassembled WGS sequence"/>
</dbReference>
<keyword evidence="1" id="KW-0472">Membrane</keyword>
<feature type="transmembrane region" description="Helical" evidence="1">
    <location>
        <begin position="7"/>
        <end position="26"/>
    </location>
</feature>
<name>A0ABW4J7D6_9LACO</name>
<evidence type="ECO:0000256" key="1">
    <source>
        <dbReference type="SAM" id="Phobius"/>
    </source>
</evidence>
<reference evidence="3" key="1">
    <citation type="journal article" date="2019" name="Int. J. Syst. Evol. Microbiol.">
        <title>The Global Catalogue of Microorganisms (GCM) 10K type strain sequencing project: providing services to taxonomists for standard genome sequencing and annotation.</title>
        <authorList>
            <consortium name="The Broad Institute Genomics Platform"/>
            <consortium name="The Broad Institute Genome Sequencing Center for Infectious Disease"/>
            <person name="Wu L."/>
            <person name="Ma J."/>
        </authorList>
    </citation>
    <scope>NUCLEOTIDE SEQUENCE [LARGE SCALE GENOMIC DNA]</scope>
    <source>
        <strain evidence="3">CCM 8896</strain>
    </source>
</reference>
<organism evidence="2 3">
    <name type="scientific">Agrilactobacillus yilanensis</name>
    <dbReference type="NCBI Taxonomy" id="2485997"/>
    <lineage>
        <taxon>Bacteria</taxon>
        <taxon>Bacillati</taxon>
        <taxon>Bacillota</taxon>
        <taxon>Bacilli</taxon>
        <taxon>Lactobacillales</taxon>
        <taxon>Lactobacillaceae</taxon>
        <taxon>Agrilactobacillus</taxon>
    </lineage>
</organism>
<evidence type="ECO:0000313" key="2">
    <source>
        <dbReference type="EMBL" id="MFD1671863.1"/>
    </source>
</evidence>
<keyword evidence="1" id="KW-0812">Transmembrane</keyword>
<keyword evidence="1" id="KW-1133">Transmembrane helix</keyword>
<comment type="caution">
    <text evidence="2">The sequence shown here is derived from an EMBL/GenBank/DDBJ whole genome shotgun (WGS) entry which is preliminary data.</text>
</comment>
<feature type="transmembrane region" description="Helical" evidence="1">
    <location>
        <begin position="99"/>
        <end position="116"/>
    </location>
</feature>
<evidence type="ECO:0000313" key="3">
    <source>
        <dbReference type="Proteomes" id="UP001597267"/>
    </source>
</evidence>